<proteinExistence type="predicted"/>
<keyword evidence="2" id="KW-0238">DNA-binding</keyword>
<dbReference type="InterPro" id="IPR000524">
    <property type="entry name" value="Tscrpt_reg_HTH_GntR"/>
</dbReference>
<keyword evidence="3" id="KW-0804">Transcription</keyword>
<dbReference type="InterPro" id="IPR008920">
    <property type="entry name" value="TF_FadR/GntR_C"/>
</dbReference>
<dbReference type="Gene3D" id="1.20.120.530">
    <property type="entry name" value="GntR ligand-binding domain-like"/>
    <property type="match status" value="1"/>
</dbReference>
<dbReference type="Proteomes" id="UP001493487">
    <property type="component" value="Unassembled WGS sequence"/>
</dbReference>
<dbReference type="InterPro" id="IPR011711">
    <property type="entry name" value="GntR_C"/>
</dbReference>
<gene>
    <name evidence="5" type="ORF">QJS35_17230</name>
</gene>
<dbReference type="SMART" id="SM00345">
    <property type="entry name" value="HTH_GNTR"/>
    <property type="match status" value="1"/>
</dbReference>
<dbReference type="SMART" id="SM00895">
    <property type="entry name" value="FCD"/>
    <property type="match status" value="1"/>
</dbReference>
<dbReference type="EMBL" id="JASKHM010000009">
    <property type="protein sequence ID" value="MEQ4484142.1"/>
    <property type="molecule type" value="Genomic_DNA"/>
</dbReference>
<dbReference type="RefSeq" id="WP_232186508.1">
    <property type="nucleotide sequence ID" value="NZ_JAIOAP010000008.1"/>
</dbReference>
<organism evidence="5 6">
    <name type="scientific">Cohnella silvisoli</name>
    <dbReference type="NCBI Taxonomy" id="2873699"/>
    <lineage>
        <taxon>Bacteria</taxon>
        <taxon>Bacillati</taxon>
        <taxon>Bacillota</taxon>
        <taxon>Bacilli</taxon>
        <taxon>Bacillales</taxon>
        <taxon>Paenibacillaceae</taxon>
        <taxon>Cohnella</taxon>
    </lineage>
</organism>
<dbReference type="PROSITE" id="PS50949">
    <property type="entry name" value="HTH_GNTR"/>
    <property type="match status" value="1"/>
</dbReference>
<evidence type="ECO:0000313" key="6">
    <source>
        <dbReference type="Proteomes" id="UP001493487"/>
    </source>
</evidence>
<dbReference type="CDD" id="cd07377">
    <property type="entry name" value="WHTH_GntR"/>
    <property type="match status" value="1"/>
</dbReference>
<evidence type="ECO:0000256" key="3">
    <source>
        <dbReference type="ARBA" id="ARBA00023163"/>
    </source>
</evidence>
<protein>
    <submittedName>
        <fullName evidence="5">GntR family transcriptional regulator</fullName>
    </submittedName>
</protein>
<dbReference type="InterPro" id="IPR036390">
    <property type="entry name" value="WH_DNA-bd_sf"/>
</dbReference>
<comment type="caution">
    <text evidence="5">The sequence shown here is derived from an EMBL/GenBank/DDBJ whole genome shotgun (WGS) entry which is preliminary data.</text>
</comment>
<dbReference type="SUPFAM" id="SSF46785">
    <property type="entry name" value="Winged helix' DNA-binding domain"/>
    <property type="match status" value="1"/>
</dbReference>
<keyword evidence="1" id="KW-0805">Transcription regulation</keyword>
<name>A0ABV1KWG0_9BACL</name>
<dbReference type="PANTHER" id="PTHR43537:SF5">
    <property type="entry name" value="UXU OPERON TRANSCRIPTIONAL REGULATOR"/>
    <property type="match status" value="1"/>
</dbReference>
<reference evidence="5 6" key="1">
    <citation type="journal article" date="2023" name="Genome Announc.">
        <title>Pan-Genome Analyses of the Genus Cohnella and Proposal of the Novel Species Cohnella silvisoli sp. nov., Isolated from Forest Soil.</title>
        <authorList>
            <person name="Wang C."/>
            <person name="Mao L."/>
            <person name="Bao G."/>
            <person name="Zhu H."/>
        </authorList>
    </citation>
    <scope>NUCLEOTIDE SEQUENCE [LARGE SCALE GENOMIC DNA]</scope>
    <source>
        <strain evidence="5 6">NL03-T5-1</strain>
    </source>
</reference>
<dbReference type="PANTHER" id="PTHR43537">
    <property type="entry name" value="TRANSCRIPTIONAL REGULATOR, GNTR FAMILY"/>
    <property type="match status" value="1"/>
</dbReference>
<dbReference type="Gene3D" id="1.10.10.10">
    <property type="entry name" value="Winged helix-like DNA-binding domain superfamily/Winged helix DNA-binding domain"/>
    <property type="match status" value="1"/>
</dbReference>
<dbReference type="Pfam" id="PF00392">
    <property type="entry name" value="GntR"/>
    <property type="match status" value="1"/>
</dbReference>
<keyword evidence="6" id="KW-1185">Reference proteome</keyword>
<evidence type="ECO:0000256" key="2">
    <source>
        <dbReference type="ARBA" id="ARBA00023125"/>
    </source>
</evidence>
<accession>A0ABV1KWG0</accession>
<feature type="domain" description="HTH gntR-type" evidence="4">
    <location>
        <begin position="10"/>
        <end position="77"/>
    </location>
</feature>
<evidence type="ECO:0000256" key="1">
    <source>
        <dbReference type="ARBA" id="ARBA00023015"/>
    </source>
</evidence>
<dbReference type="Pfam" id="PF07729">
    <property type="entry name" value="FCD"/>
    <property type="match status" value="1"/>
</dbReference>
<dbReference type="InterPro" id="IPR036388">
    <property type="entry name" value="WH-like_DNA-bd_sf"/>
</dbReference>
<evidence type="ECO:0000259" key="4">
    <source>
        <dbReference type="PROSITE" id="PS50949"/>
    </source>
</evidence>
<sequence>MTVFSKSEHNLLTERVYSELKNSILRRSLAPGKKLDIFKLADQFQVSRTPIKEAFNRLHHEGLIVIKPRKGTYVAEINMKEILEIFDARILFETWAARIGVFEAKERDFQILRELCRKMDHCYLTTPFDFSKFNELDIQFHHHIVQLGKNQRILELYKSLNAHRISERAYYETAYEKAKSGHYQHHEIVAAFENRDLDLLLNLLTNHITAGKEGILHRLH</sequence>
<evidence type="ECO:0000313" key="5">
    <source>
        <dbReference type="EMBL" id="MEQ4484142.1"/>
    </source>
</evidence>
<dbReference type="SUPFAM" id="SSF48008">
    <property type="entry name" value="GntR ligand-binding domain-like"/>
    <property type="match status" value="1"/>
</dbReference>